<keyword evidence="3" id="KW-1185">Reference proteome</keyword>
<comment type="caution">
    <text evidence="2">The sequence shown here is derived from an EMBL/GenBank/DDBJ whole genome shotgun (WGS) entry which is preliminary data.</text>
</comment>
<evidence type="ECO:0000313" key="3">
    <source>
        <dbReference type="Proteomes" id="UP001145069"/>
    </source>
</evidence>
<accession>A0A9X4AF59</accession>
<dbReference type="Proteomes" id="UP001145069">
    <property type="component" value="Unassembled WGS sequence"/>
</dbReference>
<evidence type="ECO:0000313" key="2">
    <source>
        <dbReference type="EMBL" id="MDC3417652.1"/>
    </source>
</evidence>
<dbReference type="RefSeq" id="WP_272446723.1">
    <property type="nucleotide sequence ID" value="NZ_JAMQKC010000012.1"/>
</dbReference>
<keyword evidence="1" id="KW-0812">Transmembrane</keyword>
<sequence>MNPTLLLYLACIFAGFSIIEVPLTGLLSSLAPLTLLIGVITILVFSCVIIYQGFMVLFGKKRKL</sequence>
<reference evidence="2" key="1">
    <citation type="submission" date="2022-06" db="EMBL/GenBank/DDBJ databases">
        <title>Aquibacillus sp. a new bacterium isolated from soil saline samples.</title>
        <authorList>
            <person name="Galisteo C."/>
            <person name="De La Haba R."/>
            <person name="Sanchez-Porro C."/>
            <person name="Ventosa A."/>
        </authorList>
    </citation>
    <scope>NUCLEOTIDE SEQUENCE</scope>
    <source>
        <strain evidence="2">3ASR75-54</strain>
    </source>
</reference>
<feature type="transmembrane region" description="Helical" evidence="1">
    <location>
        <begin position="5"/>
        <end position="27"/>
    </location>
</feature>
<keyword evidence="1" id="KW-0472">Membrane</keyword>
<gene>
    <name evidence="2" type="ORF">NC799_12160</name>
</gene>
<evidence type="ECO:0000256" key="1">
    <source>
        <dbReference type="SAM" id="Phobius"/>
    </source>
</evidence>
<proteinExistence type="predicted"/>
<organism evidence="2 3">
    <name type="scientific">Aquibacillus salsiterrae</name>
    <dbReference type="NCBI Taxonomy" id="2950439"/>
    <lineage>
        <taxon>Bacteria</taxon>
        <taxon>Bacillati</taxon>
        <taxon>Bacillota</taxon>
        <taxon>Bacilli</taxon>
        <taxon>Bacillales</taxon>
        <taxon>Bacillaceae</taxon>
        <taxon>Aquibacillus</taxon>
    </lineage>
</organism>
<protein>
    <submittedName>
        <fullName evidence="2">Uncharacterized protein</fullName>
    </submittedName>
</protein>
<name>A0A9X4AF59_9BACI</name>
<feature type="transmembrane region" description="Helical" evidence="1">
    <location>
        <begin position="33"/>
        <end position="58"/>
    </location>
</feature>
<dbReference type="AlphaFoldDB" id="A0A9X4AF59"/>
<dbReference type="EMBL" id="JAMQKC010000012">
    <property type="protein sequence ID" value="MDC3417652.1"/>
    <property type="molecule type" value="Genomic_DNA"/>
</dbReference>
<keyword evidence="1" id="KW-1133">Transmembrane helix</keyword>